<gene>
    <name evidence="2" type="ORF">BECKFW1821C_GA0114237_104514</name>
</gene>
<protein>
    <submittedName>
        <fullName evidence="2">Arylsulfatase</fullName>
    </submittedName>
</protein>
<dbReference type="GO" id="GO:0004065">
    <property type="term" value="F:arylsulfatase activity"/>
    <property type="evidence" value="ECO:0007669"/>
    <property type="project" value="TreeGrafter"/>
</dbReference>
<dbReference type="AlphaFoldDB" id="A0A450TW35"/>
<dbReference type="InterPro" id="IPR017850">
    <property type="entry name" value="Alkaline_phosphatase_core_sf"/>
</dbReference>
<evidence type="ECO:0000259" key="1">
    <source>
        <dbReference type="Pfam" id="PF00884"/>
    </source>
</evidence>
<dbReference type="InterPro" id="IPR051849">
    <property type="entry name" value="GAG-degrading_sulfatase"/>
</dbReference>
<dbReference type="Gene3D" id="3.40.720.10">
    <property type="entry name" value="Alkaline Phosphatase, subunit A"/>
    <property type="match status" value="1"/>
</dbReference>
<dbReference type="PANTHER" id="PTHR46615:SF1">
    <property type="entry name" value="ARYLSULFATASE K"/>
    <property type="match status" value="1"/>
</dbReference>
<dbReference type="InterPro" id="IPR000917">
    <property type="entry name" value="Sulfatase_N"/>
</dbReference>
<accession>A0A450TW35</accession>
<evidence type="ECO:0000313" key="2">
    <source>
        <dbReference type="EMBL" id="VFJ73139.1"/>
    </source>
</evidence>
<dbReference type="EMBL" id="CAADFE010000045">
    <property type="protein sequence ID" value="VFJ73139.1"/>
    <property type="molecule type" value="Genomic_DNA"/>
</dbReference>
<dbReference type="CDD" id="cd16035">
    <property type="entry name" value="sulfatase_like"/>
    <property type="match status" value="1"/>
</dbReference>
<dbReference type="GO" id="GO:0015024">
    <property type="term" value="F:glucuronate-2-sulfatase activity"/>
    <property type="evidence" value="ECO:0007669"/>
    <property type="project" value="TreeGrafter"/>
</dbReference>
<dbReference type="Pfam" id="PF00884">
    <property type="entry name" value="Sulfatase"/>
    <property type="match status" value="1"/>
</dbReference>
<dbReference type="PANTHER" id="PTHR46615">
    <property type="entry name" value="ARYLSULFATASE K"/>
    <property type="match status" value="1"/>
</dbReference>
<sequence length="532" mass="60797">MSHAKKNRPYNILLITCDQLRYFRDDEWPDGFALPNIARLKAMGTSFDNHYICTSACTPSRASLYTGLHTPVHGMFDISMMPVGSPNRLPPRHRTLGHWLDRAGYHAAYKGKWHLDDEIAWPPNKDFDVVREMKERYGFDDYDGEASSGPLGGYSQDEGIAADAISWLRRREQGLNDAGKPWFLAVNFVNPHDIMFYDHTMGVKDSANYLVPPHSEPDHELYRPQWEIMPNNWQQSLTLHRPAAHLVFRDANDLFTGSVDYTLDDWQRYNSFYLNSTRLIDRQIGRLIREIEEQRLVDKTVILFTSDHGELAGAHGGLKGKGPIVYEEAIHVPMIMVHPDYPSGQRCRALTSHLDLVPTILTNTSIAPDFRTRIGKLPGHDMTPLLAAPETDRLREALLFTFDMLTFLDTNPLQTFLTNRKKGASMLATPDRERRGFIRMAFDGHYKFARYFAPSWHNTPETMEALLTHNDLELFDLERDIRETVNLGADPAANGELIMGMNGKLNRLIEDEIGEDKGGMLPRRENGRSQFV</sequence>
<organism evidence="2">
    <name type="scientific">Candidatus Kentrum sp. FW</name>
    <dbReference type="NCBI Taxonomy" id="2126338"/>
    <lineage>
        <taxon>Bacteria</taxon>
        <taxon>Pseudomonadati</taxon>
        <taxon>Pseudomonadota</taxon>
        <taxon>Gammaproteobacteria</taxon>
        <taxon>Candidatus Kentrum</taxon>
    </lineage>
</organism>
<dbReference type="SUPFAM" id="SSF53649">
    <property type="entry name" value="Alkaline phosphatase-like"/>
    <property type="match status" value="1"/>
</dbReference>
<reference evidence="2" key="1">
    <citation type="submission" date="2019-02" db="EMBL/GenBank/DDBJ databases">
        <authorList>
            <person name="Gruber-Vodicka R. H."/>
            <person name="Seah K. B. B."/>
        </authorList>
    </citation>
    <scope>NUCLEOTIDE SEQUENCE</scope>
    <source>
        <strain evidence="2">BECK_BZ131</strain>
    </source>
</reference>
<name>A0A450TW35_9GAMM</name>
<feature type="domain" description="Sulfatase N-terminal" evidence="1">
    <location>
        <begin position="11"/>
        <end position="362"/>
    </location>
</feature>
<proteinExistence type="predicted"/>